<dbReference type="SUPFAM" id="SSF52540">
    <property type="entry name" value="P-loop containing nucleoside triphosphate hydrolases"/>
    <property type="match status" value="1"/>
</dbReference>
<evidence type="ECO:0000256" key="4">
    <source>
        <dbReference type="ARBA" id="ARBA00022741"/>
    </source>
</evidence>
<dbReference type="GO" id="GO:0016887">
    <property type="term" value="F:ATP hydrolysis activity"/>
    <property type="evidence" value="ECO:0007669"/>
    <property type="project" value="InterPro"/>
</dbReference>
<keyword evidence="8" id="KW-0406">Ion transport</keyword>
<dbReference type="GO" id="GO:0005524">
    <property type="term" value="F:ATP binding"/>
    <property type="evidence" value="ECO:0007669"/>
    <property type="project" value="UniProtKB-KW"/>
</dbReference>
<organism evidence="11 12">
    <name type="scientific">Butyrivibrio hungatei</name>
    <dbReference type="NCBI Taxonomy" id="185008"/>
    <lineage>
        <taxon>Bacteria</taxon>
        <taxon>Bacillati</taxon>
        <taxon>Bacillota</taxon>
        <taxon>Clostridia</taxon>
        <taxon>Lachnospirales</taxon>
        <taxon>Lachnospiraceae</taxon>
        <taxon>Butyrivibrio</taxon>
    </lineage>
</organism>
<dbReference type="KEGG" id="bhu:bhn_I1441"/>
<dbReference type="OrthoDB" id="9802718at2"/>
<evidence type="ECO:0000256" key="6">
    <source>
        <dbReference type="ARBA" id="ARBA00022927"/>
    </source>
</evidence>
<reference evidence="12" key="1">
    <citation type="submission" date="2016-10" db="EMBL/GenBank/DDBJ databases">
        <title>The complete genome sequence of the rumen bacterium Butyrivibrio hungatei MB2003.</title>
        <authorList>
            <person name="Palevich N."/>
            <person name="Kelly W.J."/>
            <person name="Leahy S.C."/>
            <person name="Altermann E."/>
            <person name="Rakonjac J."/>
            <person name="Attwood G.T."/>
        </authorList>
    </citation>
    <scope>NUCLEOTIDE SEQUENCE [LARGE SCALE GENOMIC DNA]</scope>
    <source>
        <strain evidence="12">MB2003</strain>
    </source>
</reference>
<evidence type="ECO:0000256" key="9">
    <source>
        <dbReference type="ARBA" id="ARBA00034006"/>
    </source>
</evidence>
<dbReference type="GO" id="GO:0046933">
    <property type="term" value="F:proton-transporting ATP synthase activity, rotational mechanism"/>
    <property type="evidence" value="ECO:0007669"/>
    <property type="project" value="TreeGrafter"/>
</dbReference>
<evidence type="ECO:0000313" key="12">
    <source>
        <dbReference type="Proteomes" id="UP000179284"/>
    </source>
</evidence>
<gene>
    <name evidence="11" type="ORF">bhn_I1441</name>
</gene>
<evidence type="ECO:0000256" key="2">
    <source>
        <dbReference type="ARBA" id="ARBA00022448"/>
    </source>
</evidence>
<dbReference type="InterPro" id="IPR000194">
    <property type="entry name" value="ATPase_F1/V1/A1_a/bsu_nucl-bd"/>
</dbReference>
<dbReference type="InterPro" id="IPR050053">
    <property type="entry name" value="ATPase_alpha/beta_chains"/>
</dbReference>
<keyword evidence="2" id="KW-0813">Transport</keyword>
<dbReference type="Pfam" id="PF18269">
    <property type="entry name" value="T3SS_ATPase_C"/>
    <property type="match status" value="1"/>
</dbReference>
<dbReference type="FunFam" id="3.40.50.12240:FF:000002">
    <property type="entry name" value="Flagellum-specific ATP synthase FliI"/>
    <property type="match status" value="1"/>
</dbReference>
<protein>
    <submittedName>
        <fullName evidence="11">Flagellar protein export ATPase FliI, fliI</fullName>
    </submittedName>
</protein>
<evidence type="ECO:0000256" key="8">
    <source>
        <dbReference type="ARBA" id="ARBA00023065"/>
    </source>
</evidence>
<dbReference type="GO" id="GO:0030254">
    <property type="term" value="P:protein secretion by the type III secretion system"/>
    <property type="evidence" value="ECO:0007669"/>
    <property type="project" value="InterPro"/>
</dbReference>
<accession>A0A1D9P294</accession>
<feature type="domain" description="AAA+ ATPase" evidence="10">
    <location>
        <begin position="173"/>
        <end position="354"/>
    </location>
</feature>
<evidence type="ECO:0000256" key="5">
    <source>
        <dbReference type="ARBA" id="ARBA00022840"/>
    </source>
</evidence>
<dbReference type="PANTHER" id="PTHR15184">
    <property type="entry name" value="ATP SYNTHASE"/>
    <property type="match status" value="1"/>
</dbReference>
<dbReference type="GO" id="GO:0008564">
    <property type="term" value="F:protein-exporting ATPase activity"/>
    <property type="evidence" value="ECO:0007669"/>
    <property type="project" value="UniProtKB-EC"/>
</dbReference>
<sequence length="452" mass="49035">MLVSSIDLSKYKKMKSAPFYRMRGKVVNVIGLTIESAGPDAKLGDICLIYPKKKDSDSLSDFSARPAMAEVVGFKDNHVQLMPYENTSGIGNGSIVENTDSPLRVNVGEGLLGKTLDGLGRIDGTSFGKGVSLEGGVAYSVENQPPDPMTRDPISDVLSLGVKAVDGLLTVGKGQRIGIFAGSGVGKSTLLGMFARNTQADINVIALIGERGREVREFIERDLGEEGMRRSIVVCATSDKPALERLKAAKTATSIAEYFRDKGKDVLLMMDSLTRFSMAQREIGLASGEPPVSRGYPPSVYAEMPKLLERAGRSRKGSITGLYTVLVDGDDMNEPITDTARGILDGHIVLNRKLAQRNHYPAIDVLASISRCMSAIADPEHKKAAGKLKNVLATYNDAEDLINIGAYRSGANKNIDYAVSKIDAVNEFLMQETDEKFSFEEIRQTLIDIFRD</sequence>
<dbReference type="NCBIfam" id="TIGR03497">
    <property type="entry name" value="FliI_clade2"/>
    <property type="match status" value="1"/>
</dbReference>
<keyword evidence="4" id="KW-0547">Nucleotide-binding</keyword>
<keyword evidence="12" id="KW-1185">Reference proteome</keyword>
<dbReference type="EMBL" id="CP017831">
    <property type="protein sequence ID" value="AOZ96474.1"/>
    <property type="molecule type" value="Genomic_DNA"/>
</dbReference>
<dbReference type="InterPro" id="IPR004100">
    <property type="entry name" value="ATPase_F1/V1/A1_a/bsu_N"/>
</dbReference>
<dbReference type="NCBIfam" id="TIGR01026">
    <property type="entry name" value="fliI_yscN"/>
    <property type="match status" value="1"/>
</dbReference>
<evidence type="ECO:0000313" key="11">
    <source>
        <dbReference type="EMBL" id="AOZ96474.1"/>
    </source>
</evidence>
<dbReference type="PANTHER" id="PTHR15184:SF9">
    <property type="entry name" value="SPI-1 TYPE 3 SECRETION SYSTEM ATPASE"/>
    <property type="match status" value="1"/>
</dbReference>
<proteinExistence type="predicted"/>
<dbReference type="PROSITE" id="PS00152">
    <property type="entry name" value="ATPASE_ALPHA_BETA"/>
    <property type="match status" value="1"/>
</dbReference>
<dbReference type="SMART" id="SM00382">
    <property type="entry name" value="AAA"/>
    <property type="match status" value="1"/>
</dbReference>
<dbReference type="GO" id="GO:0071973">
    <property type="term" value="P:bacterial-type flagellum-dependent cell motility"/>
    <property type="evidence" value="ECO:0007669"/>
    <property type="project" value="InterPro"/>
</dbReference>
<dbReference type="GO" id="GO:0005737">
    <property type="term" value="C:cytoplasm"/>
    <property type="evidence" value="ECO:0007669"/>
    <property type="project" value="UniProtKB-SubCell"/>
</dbReference>
<dbReference type="InterPro" id="IPR005714">
    <property type="entry name" value="ATPase_T3SS_FliI/YscN"/>
</dbReference>
<name>A0A1D9P294_9FIRM</name>
<comment type="subcellular location">
    <subcellularLocation>
        <location evidence="1">Cytoplasm</location>
    </subcellularLocation>
</comment>
<evidence type="ECO:0000256" key="7">
    <source>
        <dbReference type="ARBA" id="ARBA00022967"/>
    </source>
</evidence>
<dbReference type="AlphaFoldDB" id="A0A1D9P294"/>
<dbReference type="InterPro" id="IPR020003">
    <property type="entry name" value="ATPase_a/bsu_AS"/>
</dbReference>
<comment type="catalytic activity">
    <reaction evidence="9">
        <text>ATP + H2O + cellular proteinSide 1 = ADP + phosphate + cellular proteinSide 2.</text>
        <dbReference type="EC" id="7.4.2.8"/>
    </reaction>
</comment>
<keyword evidence="11" id="KW-0966">Cell projection</keyword>
<dbReference type="InterPro" id="IPR027417">
    <property type="entry name" value="P-loop_NTPase"/>
</dbReference>
<dbReference type="InterPro" id="IPR040627">
    <property type="entry name" value="T3SS_ATPase_C"/>
</dbReference>
<dbReference type="CDD" id="cd01136">
    <property type="entry name" value="ATPase_flagellum-secretory_path_III"/>
    <property type="match status" value="1"/>
</dbReference>
<dbReference type="CDD" id="cd18117">
    <property type="entry name" value="ATP-synt_flagellum-secretory_path_III_N"/>
    <property type="match status" value="1"/>
</dbReference>
<evidence type="ECO:0000256" key="1">
    <source>
        <dbReference type="ARBA" id="ARBA00004496"/>
    </source>
</evidence>
<keyword evidence="5" id="KW-0067">ATP-binding</keyword>
<dbReference type="Gene3D" id="3.40.50.12240">
    <property type="match status" value="1"/>
</dbReference>
<keyword evidence="7" id="KW-1278">Translocase</keyword>
<dbReference type="Pfam" id="PF00006">
    <property type="entry name" value="ATP-synt_ab"/>
    <property type="match status" value="1"/>
</dbReference>
<evidence type="ECO:0000259" key="10">
    <source>
        <dbReference type="SMART" id="SM00382"/>
    </source>
</evidence>
<keyword evidence="11" id="KW-0282">Flagellum</keyword>
<evidence type="ECO:0000256" key="3">
    <source>
        <dbReference type="ARBA" id="ARBA00022490"/>
    </source>
</evidence>
<dbReference type="GO" id="GO:0044780">
    <property type="term" value="P:bacterial-type flagellum assembly"/>
    <property type="evidence" value="ECO:0007669"/>
    <property type="project" value="InterPro"/>
</dbReference>
<dbReference type="Proteomes" id="UP000179284">
    <property type="component" value="Chromosome I"/>
</dbReference>
<keyword evidence="11" id="KW-0969">Cilium</keyword>
<dbReference type="InterPro" id="IPR003593">
    <property type="entry name" value="AAA+_ATPase"/>
</dbReference>
<keyword evidence="6" id="KW-0653">Protein transport</keyword>
<dbReference type="GO" id="GO:0030257">
    <property type="term" value="C:type III protein secretion system complex"/>
    <property type="evidence" value="ECO:0007669"/>
    <property type="project" value="InterPro"/>
</dbReference>
<dbReference type="Pfam" id="PF02874">
    <property type="entry name" value="ATP-synt_ab_N"/>
    <property type="match status" value="1"/>
</dbReference>
<dbReference type="InterPro" id="IPR022425">
    <property type="entry name" value="FliI_clade2"/>
</dbReference>
<keyword evidence="3" id="KW-0963">Cytoplasm</keyword>